<dbReference type="EMBL" id="QRYP01000036">
    <property type="protein sequence ID" value="RGU93907.1"/>
    <property type="molecule type" value="Genomic_DNA"/>
</dbReference>
<reference evidence="1 2" key="1">
    <citation type="submission" date="2018-08" db="EMBL/GenBank/DDBJ databases">
        <title>A genome reference for cultivated species of the human gut microbiota.</title>
        <authorList>
            <person name="Zou Y."/>
            <person name="Xue W."/>
            <person name="Luo G."/>
        </authorList>
    </citation>
    <scope>NUCLEOTIDE SEQUENCE [LARGE SCALE GENOMIC DNA]</scope>
    <source>
        <strain evidence="1 2">AF15-25</strain>
    </source>
</reference>
<comment type="caution">
    <text evidence="1">The sequence shown here is derived from an EMBL/GenBank/DDBJ whole genome shotgun (WGS) entry which is preliminary data.</text>
</comment>
<evidence type="ECO:0000313" key="1">
    <source>
        <dbReference type="EMBL" id="RGU93907.1"/>
    </source>
</evidence>
<organism evidence="1 2">
    <name type="scientific">Segatella copri</name>
    <dbReference type="NCBI Taxonomy" id="165179"/>
    <lineage>
        <taxon>Bacteria</taxon>
        <taxon>Pseudomonadati</taxon>
        <taxon>Bacteroidota</taxon>
        <taxon>Bacteroidia</taxon>
        <taxon>Bacteroidales</taxon>
        <taxon>Prevotellaceae</taxon>
        <taxon>Segatella</taxon>
    </lineage>
</organism>
<evidence type="ECO:0000313" key="2">
    <source>
        <dbReference type="Proteomes" id="UP000285236"/>
    </source>
</evidence>
<protein>
    <submittedName>
        <fullName evidence="1">Uncharacterized protein</fullName>
    </submittedName>
</protein>
<name>A0AA92TQK5_9BACT</name>
<accession>A0AA92TQK5</accession>
<dbReference type="RefSeq" id="WP_118081149.1">
    <property type="nucleotide sequence ID" value="NZ_QRYP01000036.1"/>
</dbReference>
<proteinExistence type="predicted"/>
<gene>
    <name evidence="1" type="ORF">DWW35_11735</name>
</gene>
<sequence>MATLVLDNTLYQGYATIAEQNNISVTDAMAEALRLLKQQLKKKPSLSLRQRLEKRILELRDLPANWDYAGSPSISSEACDYSQKVVSSCSESLLQGLAIFPNTNGYILMQWKTSKGDACLSILSDRIVYDVNYGEIEKEGILPLSELPKFLEVLKNQANVVLK</sequence>
<dbReference type="AlphaFoldDB" id="A0AA92TQK5"/>
<dbReference type="Proteomes" id="UP000285236">
    <property type="component" value="Unassembled WGS sequence"/>
</dbReference>